<evidence type="ECO:0000313" key="8">
    <source>
        <dbReference type="Proteomes" id="UP000552709"/>
    </source>
</evidence>
<evidence type="ECO:0000256" key="1">
    <source>
        <dbReference type="ARBA" id="ARBA00022908"/>
    </source>
</evidence>
<keyword evidence="1" id="KW-0229">DNA integration</keyword>
<dbReference type="InterPro" id="IPR010998">
    <property type="entry name" value="Integrase_recombinase_N"/>
</dbReference>
<dbReference type="Gene3D" id="1.10.443.10">
    <property type="entry name" value="Intergrase catalytic core"/>
    <property type="match status" value="1"/>
</dbReference>
<organism evidence="7 8">
    <name type="scientific">Deinococcus humi</name>
    <dbReference type="NCBI Taxonomy" id="662880"/>
    <lineage>
        <taxon>Bacteria</taxon>
        <taxon>Thermotogati</taxon>
        <taxon>Deinococcota</taxon>
        <taxon>Deinococci</taxon>
        <taxon>Deinococcales</taxon>
        <taxon>Deinococcaceae</taxon>
        <taxon>Deinococcus</taxon>
    </lineage>
</organism>
<dbReference type="Proteomes" id="UP000552709">
    <property type="component" value="Unassembled WGS sequence"/>
</dbReference>
<evidence type="ECO:0000259" key="5">
    <source>
        <dbReference type="PROSITE" id="PS51898"/>
    </source>
</evidence>
<comment type="caution">
    <text evidence="7">The sequence shown here is derived from an EMBL/GenBank/DDBJ whole genome shotgun (WGS) entry which is preliminary data.</text>
</comment>
<proteinExistence type="predicted"/>
<feature type="domain" description="Core-binding (CB)" evidence="6">
    <location>
        <begin position="11"/>
        <end position="91"/>
    </location>
</feature>
<reference evidence="7 8" key="1">
    <citation type="submission" date="2020-08" db="EMBL/GenBank/DDBJ databases">
        <title>Genomic Encyclopedia of Type Strains, Phase IV (KMG-IV): sequencing the most valuable type-strain genomes for metagenomic binning, comparative biology and taxonomic classification.</title>
        <authorList>
            <person name="Goeker M."/>
        </authorList>
    </citation>
    <scope>NUCLEOTIDE SEQUENCE [LARGE SCALE GENOMIC DNA]</scope>
    <source>
        <strain evidence="7 8">DSM 27939</strain>
    </source>
</reference>
<gene>
    <name evidence="7" type="ORF">HNQ08_003629</name>
</gene>
<evidence type="ECO:0000256" key="2">
    <source>
        <dbReference type="ARBA" id="ARBA00023125"/>
    </source>
</evidence>
<feature type="domain" description="Tyr recombinase" evidence="5">
    <location>
        <begin position="110"/>
        <end position="276"/>
    </location>
</feature>
<dbReference type="InterPro" id="IPR050090">
    <property type="entry name" value="Tyrosine_recombinase_XerCD"/>
</dbReference>
<protein>
    <submittedName>
        <fullName evidence="7">Site-specific recombinase XerD</fullName>
    </submittedName>
</protein>
<keyword evidence="3" id="KW-0233">DNA recombination</keyword>
<keyword evidence="8" id="KW-1185">Reference proteome</keyword>
<dbReference type="RefSeq" id="WP_184135026.1">
    <property type="nucleotide sequence ID" value="NZ_JACHFL010000011.1"/>
</dbReference>
<dbReference type="AlphaFoldDB" id="A0A7W8NFJ9"/>
<dbReference type="Pfam" id="PF02899">
    <property type="entry name" value="Phage_int_SAM_1"/>
    <property type="match status" value="1"/>
</dbReference>
<dbReference type="InterPro" id="IPR044068">
    <property type="entry name" value="CB"/>
</dbReference>
<name>A0A7W8NFJ9_9DEIO</name>
<dbReference type="GO" id="GO:0015074">
    <property type="term" value="P:DNA integration"/>
    <property type="evidence" value="ECO:0007669"/>
    <property type="project" value="UniProtKB-KW"/>
</dbReference>
<dbReference type="EMBL" id="JACHFL010000011">
    <property type="protein sequence ID" value="MBB5364516.1"/>
    <property type="molecule type" value="Genomic_DNA"/>
</dbReference>
<dbReference type="InterPro" id="IPR013762">
    <property type="entry name" value="Integrase-like_cat_sf"/>
</dbReference>
<dbReference type="Pfam" id="PF00589">
    <property type="entry name" value="Phage_integrase"/>
    <property type="match status" value="1"/>
</dbReference>
<dbReference type="SUPFAM" id="SSF56349">
    <property type="entry name" value="DNA breaking-rejoining enzymes"/>
    <property type="match status" value="1"/>
</dbReference>
<keyword evidence="2 4" id="KW-0238">DNA-binding</keyword>
<sequence>MDDDPSPTKQIDYADLVLRYLDTQMDAKAAETQRAYRADLMAFGTWMDEQGHQETPEAAEQYLSNWQAETWKASTRARKRTVVRKFYEWAAKQGYRGTAFVTHLSSTQAPRLKPLSPAIETGYQAVIQSIPDDRIRDHLLFRLLGEGGLRLGEIQGLKVSDLSREMGQVTLRVGTRKRKVSLNTDLSTLLLQYLETAQITEGPLFVARWNGGGSALRQSWIYVLWSSYAKPLGVQISPGQLYQLKLIRAAQSGQLSDLKHLSPRSRRRIKQRTKLE</sequence>
<dbReference type="GO" id="GO:0006310">
    <property type="term" value="P:DNA recombination"/>
    <property type="evidence" value="ECO:0007669"/>
    <property type="project" value="UniProtKB-KW"/>
</dbReference>
<dbReference type="PROSITE" id="PS51898">
    <property type="entry name" value="TYR_RECOMBINASE"/>
    <property type="match status" value="1"/>
</dbReference>
<dbReference type="PROSITE" id="PS51900">
    <property type="entry name" value="CB"/>
    <property type="match status" value="1"/>
</dbReference>
<dbReference type="InterPro" id="IPR011010">
    <property type="entry name" value="DNA_brk_join_enz"/>
</dbReference>
<dbReference type="GO" id="GO:0003677">
    <property type="term" value="F:DNA binding"/>
    <property type="evidence" value="ECO:0007669"/>
    <property type="project" value="UniProtKB-UniRule"/>
</dbReference>
<evidence type="ECO:0000259" key="6">
    <source>
        <dbReference type="PROSITE" id="PS51900"/>
    </source>
</evidence>
<dbReference type="PANTHER" id="PTHR30349">
    <property type="entry name" value="PHAGE INTEGRASE-RELATED"/>
    <property type="match status" value="1"/>
</dbReference>
<dbReference type="InterPro" id="IPR002104">
    <property type="entry name" value="Integrase_catalytic"/>
</dbReference>
<evidence type="ECO:0000313" key="7">
    <source>
        <dbReference type="EMBL" id="MBB5364516.1"/>
    </source>
</evidence>
<dbReference type="Gene3D" id="1.10.150.130">
    <property type="match status" value="1"/>
</dbReference>
<evidence type="ECO:0000256" key="4">
    <source>
        <dbReference type="PROSITE-ProRule" id="PRU01248"/>
    </source>
</evidence>
<dbReference type="InterPro" id="IPR004107">
    <property type="entry name" value="Integrase_SAM-like_N"/>
</dbReference>
<accession>A0A7W8NFJ9</accession>
<evidence type="ECO:0000256" key="3">
    <source>
        <dbReference type="ARBA" id="ARBA00023172"/>
    </source>
</evidence>